<reference evidence="5" key="2">
    <citation type="journal article" date="2021" name="Microbiome">
        <title>Successional dynamics and alternative stable states in a saline activated sludge microbial community over 9 years.</title>
        <authorList>
            <person name="Wang Y."/>
            <person name="Ye J."/>
            <person name="Ju F."/>
            <person name="Liu L."/>
            <person name="Boyd J.A."/>
            <person name="Deng Y."/>
            <person name="Parks D.H."/>
            <person name="Jiang X."/>
            <person name="Yin X."/>
            <person name="Woodcroft B.J."/>
            <person name="Tyson G.W."/>
            <person name="Hugenholtz P."/>
            <person name="Polz M.F."/>
            <person name="Zhang T."/>
        </authorList>
    </citation>
    <scope>NUCLEOTIDE SEQUENCE</scope>
    <source>
        <strain evidence="5">HKST-UBA02</strain>
    </source>
</reference>
<evidence type="ECO:0000256" key="2">
    <source>
        <dbReference type="SAM" id="MobiDB-lite"/>
    </source>
</evidence>
<keyword evidence="1 3" id="KW-0732">Signal</keyword>
<evidence type="ECO:0000256" key="3">
    <source>
        <dbReference type="SAM" id="SignalP"/>
    </source>
</evidence>
<comment type="caution">
    <text evidence="5">The sequence shown here is derived from an EMBL/GenBank/DDBJ whole genome shotgun (WGS) entry which is preliminary data.</text>
</comment>
<dbReference type="SUPFAM" id="SSF53850">
    <property type="entry name" value="Periplasmic binding protein-like II"/>
    <property type="match status" value="1"/>
</dbReference>
<dbReference type="EMBL" id="JAGQHS010000019">
    <property type="protein sequence ID" value="MCA9755288.1"/>
    <property type="molecule type" value="Genomic_DNA"/>
</dbReference>
<sequence length="649" mass="74794">MLKKLPVAGRLLVASCLIAGGFVVGCSSEKKPEATKDSVESSEAGGEEAAEAAPVHQKVPKGSTGIVVDPASIDWDTNEDAPIIGNPDAPQGGTWHDWMGSYPLTFRLQGPDSNDSFAGWNRSFTMDFSLVRLHPVTDEFIPCLATHWKVMDDNQTIYYKLDPDARWSDGEKITAHDFEFCYDMMLSPHIVDPFYNTHFDEYYSAVEAVDDYTLRIVGKRESWRPLYDYGLWPMPRHIFEGKLDENWVRNFNLQFQVAAGPYVIKETENGQRVVFERIRPWWGDEKRYFKGLYNVDKIDLMVVLDSDRALDHFKKGELSHFRVTTAKTWAQDMEFESIQKGWVHKKRVFIDYPQGLYGFAMNLQKPIFQNKDFRKAVQYGFDFDEINKNLMFNAYFRAVSAFEGTEYENPNLKPYGFDPAKVREHLAAAGYKTRGKDGIFQKADGSRAAFTLMYGQPGLERHFTVVKQKYAGLGIDVQLQQLEPGTAFQRGLEREYEMTIMSRTTNLFPSPHQYFASEYIKTTNNNNIWAFGTPHTDELIDVYRFDMDKQKRIDAMWELDSIIQDEAFYAPFWQAPFVRLLFWDYVVWPDGFFPRRFEQITDWQVMAIDTEKEKALAEAMKSGKALVRDEIVDVDRWGVKAAMVQAGGN</sequence>
<dbReference type="Proteomes" id="UP000739538">
    <property type="component" value="Unassembled WGS sequence"/>
</dbReference>
<evidence type="ECO:0000313" key="5">
    <source>
        <dbReference type="EMBL" id="MCA9755288.1"/>
    </source>
</evidence>
<dbReference type="InterPro" id="IPR039424">
    <property type="entry name" value="SBP_5"/>
</dbReference>
<dbReference type="PANTHER" id="PTHR30290:SF64">
    <property type="entry name" value="ABC TRANSPORTER PERIPLASMIC BINDING PROTEIN"/>
    <property type="match status" value="1"/>
</dbReference>
<feature type="domain" description="Solute-binding protein family 5" evidence="4">
    <location>
        <begin position="139"/>
        <end position="524"/>
    </location>
</feature>
<dbReference type="Pfam" id="PF00496">
    <property type="entry name" value="SBP_bac_5"/>
    <property type="match status" value="1"/>
</dbReference>
<feature type="compositionally biased region" description="Basic and acidic residues" evidence="2">
    <location>
        <begin position="29"/>
        <end position="39"/>
    </location>
</feature>
<dbReference type="GO" id="GO:1904680">
    <property type="term" value="F:peptide transmembrane transporter activity"/>
    <property type="evidence" value="ECO:0007669"/>
    <property type="project" value="TreeGrafter"/>
</dbReference>
<dbReference type="Gene3D" id="3.10.105.10">
    <property type="entry name" value="Dipeptide-binding Protein, Domain 3"/>
    <property type="match status" value="1"/>
</dbReference>
<evidence type="ECO:0000313" key="6">
    <source>
        <dbReference type="Proteomes" id="UP000739538"/>
    </source>
</evidence>
<dbReference type="Gene3D" id="3.40.190.10">
    <property type="entry name" value="Periplasmic binding protein-like II"/>
    <property type="match status" value="1"/>
</dbReference>
<evidence type="ECO:0000259" key="4">
    <source>
        <dbReference type="Pfam" id="PF00496"/>
    </source>
</evidence>
<evidence type="ECO:0000256" key="1">
    <source>
        <dbReference type="ARBA" id="ARBA00022729"/>
    </source>
</evidence>
<dbReference type="GO" id="GO:0030288">
    <property type="term" value="C:outer membrane-bounded periplasmic space"/>
    <property type="evidence" value="ECO:0007669"/>
    <property type="project" value="TreeGrafter"/>
</dbReference>
<feature type="region of interest" description="Disordered" evidence="2">
    <location>
        <begin position="29"/>
        <end position="58"/>
    </location>
</feature>
<protein>
    <submittedName>
        <fullName evidence="5">ABC transporter substrate-binding protein</fullName>
    </submittedName>
</protein>
<proteinExistence type="predicted"/>
<gene>
    <name evidence="5" type="ORF">KDA27_05755</name>
</gene>
<feature type="chain" id="PRO_5037256962" evidence="3">
    <location>
        <begin position="20"/>
        <end position="649"/>
    </location>
</feature>
<dbReference type="PROSITE" id="PS51257">
    <property type="entry name" value="PROKAR_LIPOPROTEIN"/>
    <property type="match status" value="1"/>
</dbReference>
<dbReference type="GO" id="GO:0042884">
    <property type="term" value="P:microcin transport"/>
    <property type="evidence" value="ECO:0007669"/>
    <property type="project" value="TreeGrafter"/>
</dbReference>
<name>A0A956SEF7_UNCEI</name>
<organism evidence="5 6">
    <name type="scientific">Eiseniibacteriota bacterium</name>
    <dbReference type="NCBI Taxonomy" id="2212470"/>
    <lineage>
        <taxon>Bacteria</taxon>
        <taxon>Candidatus Eiseniibacteriota</taxon>
    </lineage>
</organism>
<dbReference type="AlphaFoldDB" id="A0A956SEF7"/>
<dbReference type="InterPro" id="IPR000914">
    <property type="entry name" value="SBP_5_dom"/>
</dbReference>
<dbReference type="PANTHER" id="PTHR30290">
    <property type="entry name" value="PERIPLASMIC BINDING COMPONENT OF ABC TRANSPORTER"/>
    <property type="match status" value="1"/>
</dbReference>
<dbReference type="GO" id="GO:0015833">
    <property type="term" value="P:peptide transport"/>
    <property type="evidence" value="ECO:0007669"/>
    <property type="project" value="TreeGrafter"/>
</dbReference>
<accession>A0A956SEF7</accession>
<feature type="signal peptide" evidence="3">
    <location>
        <begin position="1"/>
        <end position="19"/>
    </location>
</feature>
<dbReference type="CDD" id="cd08497">
    <property type="entry name" value="MbnE-like"/>
    <property type="match status" value="1"/>
</dbReference>
<reference evidence="5" key="1">
    <citation type="submission" date="2020-04" db="EMBL/GenBank/DDBJ databases">
        <authorList>
            <person name="Zhang T."/>
        </authorList>
    </citation>
    <scope>NUCLEOTIDE SEQUENCE</scope>
    <source>
        <strain evidence="5">HKST-UBA02</strain>
    </source>
</reference>